<gene>
    <name evidence="2" type="ORF">KI387_034170</name>
</gene>
<accession>A0AA38C077</accession>
<protein>
    <submittedName>
        <fullName evidence="2">Uncharacterized protein</fullName>
    </submittedName>
</protein>
<evidence type="ECO:0000256" key="1">
    <source>
        <dbReference type="SAM" id="Phobius"/>
    </source>
</evidence>
<keyword evidence="1" id="KW-1133">Transmembrane helix</keyword>
<reference evidence="2 3" key="1">
    <citation type="journal article" date="2021" name="Nat. Plants">
        <title>The Taxus genome provides insights into paclitaxel biosynthesis.</title>
        <authorList>
            <person name="Xiong X."/>
            <person name="Gou J."/>
            <person name="Liao Q."/>
            <person name="Li Y."/>
            <person name="Zhou Q."/>
            <person name="Bi G."/>
            <person name="Li C."/>
            <person name="Du R."/>
            <person name="Wang X."/>
            <person name="Sun T."/>
            <person name="Guo L."/>
            <person name="Liang H."/>
            <person name="Lu P."/>
            <person name="Wu Y."/>
            <person name="Zhang Z."/>
            <person name="Ro D.K."/>
            <person name="Shang Y."/>
            <person name="Huang S."/>
            <person name="Yan J."/>
        </authorList>
    </citation>
    <scope>NUCLEOTIDE SEQUENCE [LARGE SCALE GENOMIC DNA]</scope>
    <source>
        <strain evidence="2">Ta-2019</strain>
    </source>
</reference>
<comment type="caution">
    <text evidence="2">The sequence shown here is derived from an EMBL/GenBank/DDBJ whole genome shotgun (WGS) entry which is preliminary data.</text>
</comment>
<dbReference type="Proteomes" id="UP000824469">
    <property type="component" value="Unassembled WGS sequence"/>
</dbReference>
<organism evidence="2 3">
    <name type="scientific">Taxus chinensis</name>
    <name type="common">Chinese yew</name>
    <name type="synonym">Taxus wallichiana var. chinensis</name>
    <dbReference type="NCBI Taxonomy" id="29808"/>
    <lineage>
        <taxon>Eukaryota</taxon>
        <taxon>Viridiplantae</taxon>
        <taxon>Streptophyta</taxon>
        <taxon>Embryophyta</taxon>
        <taxon>Tracheophyta</taxon>
        <taxon>Spermatophyta</taxon>
        <taxon>Pinopsida</taxon>
        <taxon>Pinidae</taxon>
        <taxon>Conifers II</taxon>
        <taxon>Cupressales</taxon>
        <taxon>Taxaceae</taxon>
        <taxon>Taxus</taxon>
    </lineage>
</organism>
<feature type="transmembrane region" description="Helical" evidence="1">
    <location>
        <begin position="43"/>
        <end position="65"/>
    </location>
</feature>
<feature type="non-terminal residue" evidence="2">
    <location>
        <position position="1"/>
    </location>
</feature>
<feature type="non-terminal residue" evidence="2">
    <location>
        <position position="84"/>
    </location>
</feature>
<name>A0AA38C077_TAXCH</name>
<evidence type="ECO:0000313" key="3">
    <source>
        <dbReference type="Proteomes" id="UP000824469"/>
    </source>
</evidence>
<keyword evidence="3" id="KW-1185">Reference proteome</keyword>
<dbReference type="EMBL" id="JAHRHJ020003813">
    <property type="protein sequence ID" value="KAH9290053.1"/>
    <property type="molecule type" value="Genomic_DNA"/>
</dbReference>
<evidence type="ECO:0000313" key="2">
    <source>
        <dbReference type="EMBL" id="KAH9290053.1"/>
    </source>
</evidence>
<keyword evidence="1" id="KW-0812">Transmembrane</keyword>
<sequence>VSEPDLVCASHWASSGCPFLGRAALGVGVPPGRGGSSGARGSLFVLAAARGLVLAAVVGVPGSCVPRRFVSWRWHGRASGVRVL</sequence>
<proteinExistence type="predicted"/>
<dbReference type="AlphaFoldDB" id="A0AA38C077"/>
<keyword evidence="1" id="KW-0472">Membrane</keyword>